<name>A0A433UC67_ELYCH</name>
<dbReference type="EMBL" id="RQTK01000012">
    <property type="protein sequence ID" value="RUS91388.1"/>
    <property type="molecule type" value="Genomic_DNA"/>
</dbReference>
<evidence type="ECO:0000313" key="2">
    <source>
        <dbReference type="Proteomes" id="UP000271974"/>
    </source>
</evidence>
<comment type="caution">
    <text evidence="1">The sequence shown here is derived from an EMBL/GenBank/DDBJ whole genome shotgun (WGS) entry which is preliminary data.</text>
</comment>
<accession>A0A433UC67</accession>
<evidence type="ECO:0000313" key="1">
    <source>
        <dbReference type="EMBL" id="RUS91388.1"/>
    </source>
</evidence>
<protein>
    <submittedName>
        <fullName evidence="1">Uncharacterized protein</fullName>
    </submittedName>
</protein>
<organism evidence="1 2">
    <name type="scientific">Elysia chlorotica</name>
    <name type="common">Eastern emerald elysia</name>
    <name type="synonym">Sea slug</name>
    <dbReference type="NCBI Taxonomy" id="188477"/>
    <lineage>
        <taxon>Eukaryota</taxon>
        <taxon>Metazoa</taxon>
        <taxon>Spiralia</taxon>
        <taxon>Lophotrochozoa</taxon>
        <taxon>Mollusca</taxon>
        <taxon>Gastropoda</taxon>
        <taxon>Heterobranchia</taxon>
        <taxon>Euthyneura</taxon>
        <taxon>Panpulmonata</taxon>
        <taxon>Sacoglossa</taxon>
        <taxon>Placobranchoidea</taxon>
        <taxon>Plakobranchidae</taxon>
        <taxon>Elysia</taxon>
    </lineage>
</organism>
<keyword evidence="2" id="KW-1185">Reference proteome</keyword>
<dbReference type="AlphaFoldDB" id="A0A433UC67"/>
<gene>
    <name evidence="1" type="ORF">EGW08_000818</name>
</gene>
<feature type="non-terminal residue" evidence="1">
    <location>
        <position position="283"/>
    </location>
</feature>
<proteinExistence type="predicted"/>
<sequence length="283" mass="32794">MDGIRDANHYILAGMNIAYQVQQRASMERHLARDRRRKGWSRDDAAYLDRQQTEAAALLDGVKSRNFTEKLKRMTSEEDEFQLFAASIYSLQSSALHTESEVSRVRGLFRGRDFYRSLRDLREYLTDAIRTLNRNFLEKPALRRLRYQKRLTESARDYLGLGEDMLRNSYTALRSSMSNQKENRRLVGEWVARGRGPGPAPSLKTQPNSGSNLRMLSLRVKSCRLHSRRLREGADRELRVLKYPASEARKFLSGPRRQGAVYMQLQPLARSLQSFIPDMYAAL</sequence>
<reference evidence="1 2" key="1">
    <citation type="submission" date="2019-01" db="EMBL/GenBank/DDBJ databases">
        <title>A draft genome assembly of the solar-powered sea slug Elysia chlorotica.</title>
        <authorList>
            <person name="Cai H."/>
            <person name="Li Q."/>
            <person name="Fang X."/>
            <person name="Li J."/>
            <person name="Curtis N.E."/>
            <person name="Altenburger A."/>
            <person name="Shibata T."/>
            <person name="Feng M."/>
            <person name="Maeda T."/>
            <person name="Schwartz J.A."/>
            <person name="Shigenobu S."/>
            <person name="Lundholm N."/>
            <person name="Nishiyama T."/>
            <person name="Yang H."/>
            <person name="Hasebe M."/>
            <person name="Li S."/>
            <person name="Pierce S.K."/>
            <person name="Wang J."/>
        </authorList>
    </citation>
    <scope>NUCLEOTIDE SEQUENCE [LARGE SCALE GENOMIC DNA]</scope>
    <source>
        <strain evidence="1">EC2010</strain>
        <tissue evidence="1">Whole organism of an adult</tissue>
    </source>
</reference>
<dbReference type="Proteomes" id="UP000271974">
    <property type="component" value="Unassembled WGS sequence"/>
</dbReference>